<evidence type="ECO:0000313" key="2">
    <source>
        <dbReference type="EMBL" id="TXF91632.1"/>
    </source>
</evidence>
<proteinExistence type="predicted"/>
<keyword evidence="3" id="KW-1185">Reference proteome</keyword>
<accession>A0A5C7G1A7</accession>
<gene>
    <name evidence="2" type="ORF">FUA23_00165</name>
</gene>
<protein>
    <submittedName>
        <fullName evidence="2">Uncharacterized protein</fullName>
    </submittedName>
</protein>
<dbReference type="EMBL" id="VOXD01000001">
    <property type="protein sequence ID" value="TXF91632.1"/>
    <property type="molecule type" value="Genomic_DNA"/>
</dbReference>
<dbReference type="AlphaFoldDB" id="A0A5C7G1A7"/>
<dbReference type="Proteomes" id="UP000321907">
    <property type="component" value="Unassembled WGS sequence"/>
</dbReference>
<feature type="chain" id="PRO_5022789122" evidence="1">
    <location>
        <begin position="20"/>
        <end position="318"/>
    </location>
</feature>
<sequence>MPRLLTLLFLSLLCTCVFAQTDAGSTGIPRGSASLLVEFGDGTWELSLSSSTRFQKYRYVTQANYDRRPAVFKNYTIVPGTDRFDLRMVHDLLDELRREGWQITATNYNRSQSANEMGTSYRESIFYHFSVPVLPENPEDGKADDEVLLEVSVAERDNLLLRGRMSKSASGEATLVMERMTNDGWKAFYTLGSESMLTDELVPRIEEINASKDKLSFRVAMANGRYDYHFDRKVNDEYYFTGLRFESSEVCGLFQYDLKLSNAIDAQLNGFYRPASCDAAEKAKIVYGRYEVLRTSLKDFQPGAQRIELKKPEQTIFY</sequence>
<name>A0A5C7G1A7_9BACT</name>
<dbReference type="RefSeq" id="WP_147928673.1">
    <property type="nucleotide sequence ID" value="NZ_VOXD01000001.1"/>
</dbReference>
<evidence type="ECO:0000256" key="1">
    <source>
        <dbReference type="SAM" id="SignalP"/>
    </source>
</evidence>
<comment type="caution">
    <text evidence="2">The sequence shown here is derived from an EMBL/GenBank/DDBJ whole genome shotgun (WGS) entry which is preliminary data.</text>
</comment>
<keyword evidence="1" id="KW-0732">Signal</keyword>
<reference evidence="2 3" key="1">
    <citation type="submission" date="2019-08" db="EMBL/GenBank/DDBJ databases">
        <title>Lewinella sp. strain SSH13 Genome sequencing and assembly.</title>
        <authorList>
            <person name="Kim I."/>
        </authorList>
    </citation>
    <scope>NUCLEOTIDE SEQUENCE [LARGE SCALE GENOMIC DNA]</scope>
    <source>
        <strain evidence="2 3">SSH13</strain>
    </source>
</reference>
<evidence type="ECO:0000313" key="3">
    <source>
        <dbReference type="Proteomes" id="UP000321907"/>
    </source>
</evidence>
<organism evidence="2 3">
    <name type="scientific">Neolewinella aurantiaca</name>
    <dbReference type="NCBI Taxonomy" id="2602767"/>
    <lineage>
        <taxon>Bacteria</taxon>
        <taxon>Pseudomonadati</taxon>
        <taxon>Bacteroidota</taxon>
        <taxon>Saprospiria</taxon>
        <taxon>Saprospirales</taxon>
        <taxon>Lewinellaceae</taxon>
        <taxon>Neolewinella</taxon>
    </lineage>
</organism>
<feature type="signal peptide" evidence="1">
    <location>
        <begin position="1"/>
        <end position="19"/>
    </location>
</feature>